<feature type="domain" description="F-box" evidence="2">
    <location>
        <begin position="25"/>
        <end position="75"/>
    </location>
</feature>
<accession>A0AAV5A088</accession>
<evidence type="ECO:0000259" key="2">
    <source>
        <dbReference type="PROSITE" id="PS50181"/>
    </source>
</evidence>
<dbReference type="InterPro" id="IPR001810">
    <property type="entry name" value="F-box_dom"/>
</dbReference>
<evidence type="ECO:0000256" key="1">
    <source>
        <dbReference type="SAM" id="Coils"/>
    </source>
</evidence>
<organism evidence="3 4">
    <name type="scientific">Clathrus columnatus</name>
    <dbReference type="NCBI Taxonomy" id="1419009"/>
    <lineage>
        <taxon>Eukaryota</taxon>
        <taxon>Fungi</taxon>
        <taxon>Dikarya</taxon>
        <taxon>Basidiomycota</taxon>
        <taxon>Agaricomycotina</taxon>
        <taxon>Agaricomycetes</taxon>
        <taxon>Phallomycetidae</taxon>
        <taxon>Phallales</taxon>
        <taxon>Clathraceae</taxon>
        <taxon>Clathrus</taxon>
    </lineage>
</organism>
<sequence>MTRKQRRICIEKEGDPPTLISSNGTQNWMKLPIEMLTEIFSYLASPDILALARTNLFFFHILVKNEHLIYIWKEARKRFHPKPIPNPYFRFTEFSLISFLFDPSSCSNCGKPTRNLHFTYSLKAKACSSGCQRAWVKTKLIPAPIQVPPEELASTRAIQSWLPYFQSASNRIKFGWTIATVEINASMLDLLCKSHSWDERVFKDIPLYSKLLSQKKSTHEPFYSGELARFEPVFRAQVMALSKKRINASTSETIRLNQIGLRKYWNTLKSDGSSPLLSYPEFRKLDMAKVLQKVNTDKSGTLEFAAAMSRAKQKKKAVQKELKENEATRSHLHREMQAVLNTKRAQLAQKLGYGHNECSAMAVGLVHPSERITSWFTCTRCVEPTYPMEFHEIAEHRCRGLTRKQNREAWNPDWFQPAINVISEEKARKYMRVGLDEARNLTYNVHKFTKYARRLRQQKAYGCRHCETKDCLALFTYDGLQSHGPSNITA</sequence>
<reference evidence="3" key="1">
    <citation type="submission" date="2021-10" db="EMBL/GenBank/DDBJ databases">
        <title>De novo Genome Assembly of Clathrus columnatus (Basidiomycota, Fungi) Using Illumina and Nanopore Sequence Data.</title>
        <authorList>
            <person name="Ogiso-Tanaka E."/>
            <person name="Itagaki H."/>
            <person name="Hosoya T."/>
            <person name="Hosaka K."/>
        </authorList>
    </citation>
    <scope>NUCLEOTIDE SEQUENCE</scope>
    <source>
        <strain evidence="3">MO-923</strain>
    </source>
</reference>
<name>A0AAV5A088_9AGAM</name>
<evidence type="ECO:0000313" key="3">
    <source>
        <dbReference type="EMBL" id="GJJ06084.1"/>
    </source>
</evidence>
<comment type="caution">
    <text evidence="3">The sequence shown here is derived from an EMBL/GenBank/DDBJ whole genome shotgun (WGS) entry which is preliminary data.</text>
</comment>
<keyword evidence="4" id="KW-1185">Reference proteome</keyword>
<dbReference type="AlphaFoldDB" id="A0AAV5A088"/>
<dbReference type="InterPro" id="IPR036047">
    <property type="entry name" value="F-box-like_dom_sf"/>
</dbReference>
<dbReference type="CDD" id="cd09917">
    <property type="entry name" value="F-box_SF"/>
    <property type="match status" value="1"/>
</dbReference>
<proteinExistence type="predicted"/>
<gene>
    <name evidence="3" type="ORF">Clacol_000273</name>
</gene>
<dbReference type="PROSITE" id="PS50181">
    <property type="entry name" value="FBOX"/>
    <property type="match status" value="1"/>
</dbReference>
<evidence type="ECO:0000313" key="4">
    <source>
        <dbReference type="Proteomes" id="UP001050691"/>
    </source>
</evidence>
<keyword evidence="1" id="KW-0175">Coiled coil</keyword>
<dbReference type="Proteomes" id="UP001050691">
    <property type="component" value="Unassembled WGS sequence"/>
</dbReference>
<dbReference type="EMBL" id="BPWL01000001">
    <property type="protein sequence ID" value="GJJ06084.1"/>
    <property type="molecule type" value="Genomic_DNA"/>
</dbReference>
<feature type="coiled-coil region" evidence="1">
    <location>
        <begin position="308"/>
        <end position="335"/>
    </location>
</feature>
<dbReference type="SUPFAM" id="SSF81383">
    <property type="entry name" value="F-box domain"/>
    <property type="match status" value="1"/>
</dbReference>
<protein>
    <recommendedName>
        <fullName evidence="2">F-box domain-containing protein</fullName>
    </recommendedName>
</protein>